<organism evidence="1 2">
    <name type="scientific">Onchocerca volvulus</name>
    <dbReference type="NCBI Taxonomy" id="6282"/>
    <lineage>
        <taxon>Eukaryota</taxon>
        <taxon>Metazoa</taxon>
        <taxon>Ecdysozoa</taxon>
        <taxon>Nematoda</taxon>
        <taxon>Chromadorea</taxon>
        <taxon>Rhabditida</taxon>
        <taxon>Spirurina</taxon>
        <taxon>Spiruromorpha</taxon>
        <taxon>Filarioidea</taxon>
        <taxon>Onchocercidae</taxon>
        <taxon>Onchocerca</taxon>
    </lineage>
</organism>
<name>A0A8R1TUU8_ONCVO</name>
<reference evidence="2" key="1">
    <citation type="submission" date="2013-10" db="EMBL/GenBank/DDBJ databases">
        <title>Genome sequencing of Onchocerca volvulus.</title>
        <authorList>
            <person name="Cotton J."/>
            <person name="Tsai J."/>
            <person name="Stanley E."/>
            <person name="Tracey A."/>
            <person name="Holroyd N."/>
            <person name="Lustigman S."/>
            <person name="Berriman M."/>
        </authorList>
    </citation>
    <scope>NUCLEOTIDE SEQUENCE</scope>
</reference>
<dbReference type="EnsemblMetazoa" id="OVOC4605.1">
    <property type="protein sequence ID" value="OVOC4605.1"/>
    <property type="gene ID" value="WBGene00241414"/>
</dbReference>
<evidence type="ECO:0000313" key="1">
    <source>
        <dbReference type="EnsemblMetazoa" id="OVOC4605.1"/>
    </source>
</evidence>
<evidence type="ECO:0000313" key="2">
    <source>
        <dbReference type="Proteomes" id="UP000024404"/>
    </source>
</evidence>
<dbReference type="AlphaFoldDB" id="A0A8R1TUU8"/>
<accession>A0A8R1TUU8</accession>
<reference evidence="1" key="2">
    <citation type="submission" date="2022-06" db="UniProtKB">
        <authorList>
            <consortium name="EnsemblMetazoa"/>
        </authorList>
    </citation>
    <scope>IDENTIFICATION</scope>
</reference>
<keyword evidence="2" id="KW-1185">Reference proteome</keyword>
<sequence length="44" mass="5258">MHSWILCRQIQNSNYHSLLEAILVTVFSVTEKSGRCVRFYRNTR</sequence>
<dbReference type="Proteomes" id="UP000024404">
    <property type="component" value="Unassembled WGS sequence"/>
</dbReference>
<proteinExistence type="predicted"/>
<dbReference type="EMBL" id="CMVM020000142">
    <property type="status" value="NOT_ANNOTATED_CDS"/>
    <property type="molecule type" value="Genomic_DNA"/>
</dbReference>
<protein>
    <submittedName>
        <fullName evidence="1">Uncharacterized protein</fullName>
    </submittedName>
</protein>